<evidence type="ECO:0000259" key="1">
    <source>
        <dbReference type="SMART" id="SM01017"/>
    </source>
</evidence>
<accession>A0A1X0QPG7</accession>
<name>A0A1X0QPG7_RHIZD</name>
<dbReference type="GO" id="GO:0005737">
    <property type="term" value="C:cytoplasm"/>
    <property type="evidence" value="ECO:0007669"/>
    <property type="project" value="TreeGrafter"/>
</dbReference>
<protein>
    <recommendedName>
        <fullName evidence="1">Arrestin C-terminal-like domain-containing protein</fullName>
    </recommendedName>
</protein>
<gene>
    <name evidence="2" type="ORF">BCV72DRAFT_320579</name>
</gene>
<dbReference type="PANTHER" id="PTHR11188">
    <property type="entry name" value="ARRESTIN DOMAIN CONTAINING PROTEIN"/>
    <property type="match status" value="1"/>
</dbReference>
<dbReference type="AlphaFoldDB" id="A0A1X0QPG7"/>
<dbReference type="Proteomes" id="UP000242414">
    <property type="component" value="Unassembled WGS sequence"/>
</dbReference>
<dbReference type="Gene3D" id="2.60.40.640">
    <property type="match status" value="2"/>
</dbReference>
<dbReference type="Pfam" id="PF02752">
    <property type="entry name" value="Arrestin_C"/>
    <property type="match status" value="1"/>
</dbReference>
<feature type="domain" description="Arrestin C-terminal-like" evidence="1">
    <location>
        <begin position="174"/>
        <end position="324"/>
    </location>
</feature>
<dbReference type="InterPro" id="IPR014752">
    <property type="entry name" value="Arrestin-like_C"/>
</dbReference>
<organism evidence="2">
    <name type="scientific">Rhizopus microsporus var. microsporus</name>
    <dbReference type="NCBI Taxonomy" id="86635"/>
    <lineage>
        <taxon>Eukaryota</taxon>
        <taxon>Fungi</taxon>
        <taxon>Fungi incertae sedis</taxon>
        <taxon>Mucoromycota</taxon>
        <taxon>Mucoromycotina</taxon>
        <taxon>Mucoromycetes</taxon>
        <taxon>Mucorales</taxon>
        <taxon>Mucorineae</taxon>
        <taxon>Rhizopodaceae</taxon>
        <taxon>Rhizopus</taxon>
    </lineage>
</organism>
<dbReference type="PANTHER" id="PTHR11188:SF17">
    <property type="entry name" value="FI21816P1"/>
    <property type="match status" value="1"/>
</dbReference>
<dbReference type="InterPro" id="IPR014756">
    <property type="entry name" value="Ig_E-set"/>
</dbReference>
<evidence type="ECO:0000313" key="2">
    <source>
        <dbReference type="EMBL" id="ORE01662.1"/>
    </source>
</evidence>
<reference evidence="2" key="1">
    <citation type="journal article" date="2016" name="Proc. Natl. Acad. Sci. U.S.A.">
        <title>Lipid metabolic changes in an early divergent fungus govern the establishment of a mutualistic symbiosis with endobacteria.</title>
        <authorList>
            <person name="Lastovetsky O.A."/>
            <person name="Gaspar M.L."/>
            <person name="Mondo S.J."/>
            <person name="LaButti K.M."/>
            <person name="Sandor L."/>
            <person name="Grigoriev I.V."/>
            <person name="Henry S.A."/>
            <person name="Pawlowska T.E."/>
        </authorList>
    </citation>
    <scope>NUCLEOTIDE SEQUENCE [LARGE SCALE GENOMIC DNA]</scope>
    <source>
        <strain evidence="2">ATCC 52814</strain>
    </source>
</reference>
<dbReference type="OrthoDB" id="2230611at2759"/>
<dbReference type="GO" id="GO:0015031">
    <property type="term" value="P:protein transport"/>
    <property type="evidence" value="ECO:0007669"/>
    <property type="project" value="TreeGrafter"/>
</dbReference>
<sequence>MLEINLLPEFGWSIKNEPVYGPGSVFQGFVKIRLSEEELQQSQRLRVIFHATEMSFSSAEIMPMHRNQLFGSQKVLWRRQDTDSSQKKLEPDTEAIFPFIIELPMIQFPPSSQTVSSDKMFSYQSDFVLSAFLDPTNGKEPIMKSHKSVLYMPFVETMLFKKPVIISPKSSQGSSNESDVTVSMSAMDYLPGDAIQAKMLLKNAAKLQAESASVKLYQIQTWKKIPDMIKKGRVPNTERKYKQLIASNTIKLSDCKDQGQSSSKSISSTFDINLPIPAETVPSFSYSPIFSIGYQLQINIKQKKIWSALLELPDIPITIGTLGYGIRSSQELKAYSAFKSVFDQEQDNTDTLPVPRYLKVVEYEDCLPPYEDQRLPLYEHVMTDTVS</sequence>
<dbReference type="InterPro" id="IPR011022">
    <property type="entry name" value="Arrestin_C-like"/>
</dbReference>
<proteinExistence type="predicted"/>
<dbReference type="SMART" id="SM01017">
    <property type="entry name" value="Arrestin_C"/>
    <property type="match status" value="1"/>
</dbReference>
<dbReference type="InterPro" id="IPR050357">
    <property type="entry name" value="Arrestin_domain-protein"/>
</dbReference>
<dbReference type="VEuPathDB" id="FungiDB:BCV72DRAFT_320579"/>
<dbReference type="SUPFAM" id="SSF81296">
    <property type="entry name" value="E set domains"/>
    <property type="match status" value="1"/>
</dbReference>
<dbReference type="EMBL" id="KV922110">
    <property type="protein sequence ID" value="ORE01662.1"/>
    <property type="molecule type" value="Genomic_DNA"/>
</dbReference>